<dbReference type="GO" id="GO:0016477">
    <property type="term" value="P:cell migration"/>
    <property type="evidence" value="ECO:0007669"/>
    <property type="project" value="TreeGrafter"/>
</dbReference>
<dbReference type="SUPFAM" id="SSF117074">
    <property type="entry name" value="Hypothetical protein PA1324"/>
    <property type="match status" value="1"/>
</dbReference>
<evidence type="ECO:0000313" key="11">
    <source>
        <dbReference type="EMBL" id="AGA28357.1"/>
    </source>
</evidence>
<keyword evidence="9" id="KW-0472">Membrane</keyword>
<evidence type="ECO:0000256" key="3">
    <source>
        <dbReference type="ARBA" id="ARBA00022525"/>
    </source>
</evidence>
<feature type="domain" description="Cadherin" evidence="10">
    <location>
        <begin position="797"/>
        <end position="901"/>
    </location>
</feature>
<dbReference type="Pfam" id="PF17210">
    <property type="entry name" value="SdrD_B"/>
    <property type="match status" value="1"/>
</dbReference>
<dbReference type="PROSITE" id="PS50268">
    <property type="entry name" value="CADHERIN_2"/>
    <property type="match status" value="3"/>
</dbReference>
<reference evidence="11 12" key="1">
    <citation type="submission" date="2012-02" db="EMBL/GenBank/DDBJ databases">
        <title>Complete sequence of chromosome of Singulisphaera acidiphila DSM 18658.</title>
        <authorList>
            <consortium name="US DOE Joint Genome Institute (JGI-PGF)"/>
            <person name="Lucas S."/>
            <person name="Copeland A."/>
            <person name="Lapidus A."/>
            <person name="Glavina del Rio T."/>
            <person name="Dalin E."/>
            <person name="Tice H."/>
            <person name="Bruce D."/>
            <person name="Goodwin L."/>
            <person name="Pitluck S."/>
            <person name="Peters L."/>
            <person name="Ovchinnikova G."/>
            <person name="Chertkov O."/>
            <person name="Kyrpides N."/>
            <person name="Mavromatis K."/>
            <person name="Ivanova N."/>
            <person name="Brettin T."/>
            <person name="Detter J.C."/>
            <person name="Han C."/>
            <person name="Larimer F."/>
            <person name="Land M."/>
            <person name="Hauser L."/>
            <person name="Markowitz V."/>
            <person name="Cheng J.-F."/>
            <person name="Hugenholtz P."/>
            <person name="Woyke T."/>
            <person name="Wu D."/>
            <person name="Tindall B."/>
            <person name="Pomrenke H."/>
            <person name="Brambilla E."/>
            <person name="Klenk H.-P."/>
            <person name="Eisen J.A."/>
        </authorList>
    </citation>
    <scope>NUCLEOTIDE SEQUENCE [LARGE SCALE GENOMIC DNA]</scope>
    <source>
        <strain evidence="12">ATCC BAA-1392 / DSM 18658 / VKM B-2454 / MOB10</strain>
    </source>
</reference>
<dbReference type="GO" id="GO:0000902">
    <property type="term" value="P:cell morphogenesis"/>
    <property type="evidence" value="ECO:0007669"/>
    <property type="project" value="TreeGrafter"/>
</dbReference>
<feature type="domain" description="Cadherin" evidence="10">
    <location>
        <begin position="900"/>
        <end position="1000"/>
    </location>
</feature>
<dbReference type="GO" id="GO:0005576">
    <property type="term" value="C:extracellular region"/>
    <property type="evidence" value="ECO:0007669"/>
    <property type="project" value="UniProtKB-SubCell"/>
</dbReference>
<evidence type="ECO:0000256" key="5">
    <source>
        <dbReference type="ARBA" id="ARBA00022729"/>
    </source>
</evidence>
<dbReference type="GO" id="GO:0044331">
    <property type="term" value="P:cell-cell adhesion mediated by cadherin"/>
    <property type="evidence" value="ECO:0007669"/>
    <property type="project" value="TreeGrafter"/>
</dbReference>
<dbReference type="PANTHER" id="PTHR24027">
    <property type="entry name" value="CADHERIN-23"/>
    <property type="match status" value="1"/>
</dbReference>
<dbReference type="GO" id="GO:0016342">
    <property type="term" value="C:catenin complex"/>
    <property type="evidence" value="ECO:0007669"/>
    <property type="project" value="TreeGrafter"/>
</dbReference>
<dbReference type="InterPro" id="IPR013783">
    <property type="entry name" value="Ig-like_fold"/>
</dbReference>
<keyword evidence="4" id="KW-0812">Transmembrane</keyword>
<keyword evidence="3" id="KW-0964">Secreted</keyword>
<dbReference type="PRINTS" id="PR00205">
    <property type="entry name" value="CADHERIN"/>
</dbReference>
<dbReference type="Gene3D" id="2.60.40.10">
    <property type="entry name" value="Immunoglobulins"/>
    <property type="match status" value="2"/>
</dbReference>
<dbReference type="InterPro" id="IPR033764">
    <property type="entry name" value="Sdr_B"/>
</dbReference>
<sequence length="2201" mass="219543">MSFASRISSLVAPRSRSRVKAVRRNRAFGVNRGAFLEPLEARLNLSAAFPEFVDPHPAAGNQFGAVVVPLSTGNVVITSPFDDAGGADAGAVYLFNGANGTLISTLRGSHSGDNIGSDGVTALGNGNYVIASSGWDNGGTFNAGAATWGSGTAGVGGIVSAANSLVGTSPGDSVGNGGVTALANGNYVVRSYTWSAAKGAVTWGSGATGIAGAVSASNSLVGTTADDQVGSSGVTALANGNYLVRSGRWDNGAADQAGAVTWSSGTTGITGVVSSTNSLVGSTAGDAIGASAVTILSNGNYVVISSSWDNGPGKADAGAVTWGSGASGVTGTISAVNSLVGNKAGDAIGSSGVTALSNGNYVIASPFWDNEALGNFDTGAATWGSGIAGVVGTVSTVNSLVGSKTGDNVSNGGVTALSTGNYVVASPFWDNGTTSNAGAATWGSGTSGVAGTISATNSLVGTTTSDRVGNAGATALANGNYVVVSSLWFNGTGAATWGMGASGVVGAVSASNSLVGSGTGDTVGSGGVTVLTNGNYVVSSPGWDNGAVVNAGAATWGSGVTGRTGTISASNSLVGDKANDNVGAVVTALSNGNYVVSSPGWDKGAVVNAGATTWGNGTSGAVGIVSVSNSLVGATADDGGSSSVIALGNGNYVVRSLVWDNGTVVNAGAATWGSGTTGRTGTISASNSLVGSTANDSIANLGVTALSNGNYVVSSSAWDNGAIANACAVTWGSGATGVFGAISASNSAIGTGASSGLQAVVLDNINNTYFVRFLNEGGGRVRVGSQLSGFLNHTPTNIALSSSTIPENQPGGLPGILVGTFSTTDEDLGDVFTYSLVPGTGGTDNFNFSIDPAGHLMAPFTFNYEVKNSYSIRVRTRDQGGLFFEQVFTISVTNVNEAPTIAMQDFFVPENTGNGVIVGTVVASDPDAADTKTFSITLGNSLGAFAISAAGVITVADSTRLDYETNPGFYLQVKVTDAGGLFASNMVSILLTNVNETPTNMALTASSIPENRPVGTSVGAFTTSDPDYGNTFIYALVSGTGDTDNASFNIDPAGQLRSAASFDFEAKSSYSIRVRSTDQGGLFVERVFTVAVTNVNEAPTVTADVAAVTVYEGGNATNSGTFSDVEGNNTVAVTASVGTVTQNNTSGTWSWSLNAADGPSGPFTVFITARDSQNAVAIATFIYTVDNVLPTISLSGNATVDEGSPYTLHLGAVTDPGQDTITSYRIDWGDGVTTDFTGNPAHTTATHTYADGPSTRTHTVSVTDEDGIDILAGSLSVTVNNVAPTAVLLTNSGIRYGIAATAAFTDMFDPSIVDTEAGLRFVFSIGTDTTGSATYAGSSTSPSANFGVLNAGSYTVYARIIDKDGGSNVYTTTITVGKADAVFSLSGYAVTYDGTAHSASGTATGVLGEALSGLNFAGTTHTGAIASHTATVTFTDVTGNYNDAALLVPVSIAKANAAVTVSGYSGKYDAASHGATGTASGVGGTDLAAYLSLGARFTDAPGGLAHWVFSGGANYLDQAGDVAIAIAKADATFSITPYVGVTYDGAAHTAIVTATGAALANLSAGLDLSGTTHVGAGTYAGDVWSFAGGTNYNDASGTVDNSIAKADAVFSLSGYAVTYDGTAHSASGTATGVMGEALSGLNFAGTTHTGAIASHTATVTFTDVTGNYNDAALLVPVSIAKANAAVTVSGYSGRYDAASHGATGTASGVGGADLTVGLSLGARFTDAPGGLAHWVFSGGANYLDQAGDVAIAIAKADATVSVAGYSGIYDAAAHGLVGTAIGVNGESLGGLVFGTGRTNAGTSTVGWTFTGGRNYRDASGTQDVVIAQRPITVTADPQTKSTGQADPDLTYQISAGSLAGNDGLTGSLSREAGEAAGRYAIRRGTLDAGPNYAMSFVGADLVITVATSSLSGTVFVDFNKDGQVDFGEKGIAGATVHLTGTDDLGRAVDQVLQTDLDGAYVFRFLRPGNYRINETQPAGYAQGTNTVGTVGGTASGDAFAVTLAADMTGLNYNFGERPAATGSLQRGQTAGIGFWNNKNGQALIKSLNDGPSSTQLGNWLAATLPNLYGATAGACSLAGKTNAQVAAFYQTRFVLKGTKVDAQVLSSALSVYVTNATLDSTRVAERYGFTVTQYGFGATGLFNVGSYGSVFGVVNNTTVTVLDLLIAVNDRSAAGSLFKGDTFKRLIADIVFGLINEIGGI</sequence>
<keyword evidence="11" id="KW-0176">Collagen</keyword>
<keyword evidence="8" id="KW-1133">Transmembrane helix</keyword>
<evidence type="ECO:0000256" key="4">
    <source>
        <dbReference type="ARBA" id="ARBA00022692"/>
    </source>
</evidence>
<evidence type="ECO:0000256" key="6">
    <source>
        <dbReference type="ARBA" id="ARBA00022737"/>
    </source>
</evidence>
<dbReference type="InterPro" id="IPR002126">
    <property type="entry name" value="Cadherin-like_dom"/>
</dbReference>
<dbReference type="HOGENOM" id="CLU_231201_0_0_0"/>
<dbReference type="Pfam" id="PF00028">
    <property type="entry name" value="Cadherin"/>
    <property type="match status" value="2"/>
</dbReference>
<evidence type="ECO:0000256" key="2">
    <source>
        <dbReference type="ARBA" id="ARBA00004613"/>
    </source>
</evidence>
<dbReference type="SMART" id="SM00112">
    <property type="entry name" value="CA"/>
    <property type="match status" value="3"/>
</dbReference>
<dbReference type="eggNOG" id="COG4932">
    <property type="taxonomic scope" value="Bacteria"/>
</dbReference>
<keyword evidence="5" id="KW-0732">Signal</keyword>
<accession>L0DGG5</accession>
<dbReference type="InterPro" id="IPR043710">
    <property type="entry name" value="DUF5650"/>
</dbReference>
<dbReference type="Pfam" id="PF18888">
    <property type="entry name" value="DUF5650"/>
    <property type="match status" value="12"/>
</dbReference>
<keyword evidence="12" id="KW-1185">Reference proteome</keyword>
<dbReference type="KEGG" id="saci:Sinac_4147"/>
<keyword evidence="6" id="KW-0677">Repeat</keyword>
<dbReference type="Gene3D" id="2.60.40.60">
    <property type="entry name" value="Cadherins"/>
    <property type="match status" value="3"/>
</dbReference>
<dbReference type="Proteomes" id="UP000010798">
    <property type="component" value="Chromosome"/>
</dbReference>
<dbReference type="InterPro" id="IPR041286">
    <property type="entry name" value="MBG_2"/>
</dbReference>
<dbReference type="PANTHER" id="PTHR24027:SF422">
    <property type="entry name" value="CADHERIN DOMAIN-CONTAINING PROTEIN"/>
    <property type="match status" value="1"/>
</dbReference>
<evidence type="ECO:0000259" key="10">
    <source>
        <dbReference type="PROSITE" id="PS50268"/>
    </source>
</evidence>
<dbReference type="Pfam" id="PF18676">
    <property type="entry name" value="MBG_2"/>
    <property type="match status" value="1"/>
</dbReference>
<dbReference type="GO" id="GO:0005509">
    <property type="term" value="F:calcium ion binding"/>
    <property type="evidence" value="ECO:0007669"/>
    <property type="project" value="InterPro"/>
</dbReference>
<dbReference type="InterPro" id="IPR015919">
    <property type="entry name" value="Cadherin-like_sf"/>
</dbReference>
<evidence type="ECO:0000256" key="9">
    <source>
        <dbReference type="ARBA" id="ARBA00023136"/>
    </source>
</evidence>
<dbReference type="GO" id="GO:0007156">
    <property type="term" value="P:homophilic cell adhesion via plasma membrane adhesion molecules"/>
    <property type="evidence" value="ECO:0007669"/>
    <property type="project" value="InterPro"/>
</dbReference>
<evidence type="ECO:0000313" key="12">
    <source>
        <dbReference type="Proteomes" id="UP000010798"/>
    </source>
</evidence>
<dbReference type="GO" id="GO:0008013">
    <property type="term" value="F:beta-catenin binding"/>
    <property type="evidence" value="ECO:0007669"/>
    <property type="project" value="TreeGrafter"/>
</dbReference>
<dbReference type="RefSeq" id="WP_015247486.1">
    <property type="nucleotide sequence ID" value="NC_019892.1"/>
</dbReference>
<dbReference type="GO" id="GO:0034332">
    <property type="term" value="P:adherens junction organization"/>
    <property type="evidence" value="ECO:0007669"/>
    <property type="project" value="TreeGrafter"/>
</dbReference>
<dbReference type="EMBL" id="CP003364">
    <property type="protein sequence ID" value="AGA28357.1"/>
    <property type="molecule type" value="Genomic_DNA"/>
</dbReference>
<dbReference type="GO" id="GO:0007043">
    <property type="term" value="P:cell-cell junction assembly"/>
    <property type="evidence" value="ECO:0007669"/>
    <property type="project" value="TreeGrafter"/>
</dbReference>
<comment type="subcellular location">
    <subcellularLocation>
        <location evidence="1">Membrane</location>
        <topology evidence="1">Single-pass membrane protein</topology>
    </subcellularLocation>
    <subcellularLocation>
        <location evidence="2">Secreted</location>
    </subcellularLocation>
</comment>
<dbReference type="SUPFAM" id="SSF49313">
    <property type="entry name" value="Cadherin-like"/>
    <property type="match status" value="3"/>
</dbReference>
<evidence type="ECO:0000256" key="8">
    <source>
        <dbReference type="ARBA" id="ARBA00022989"/>
    </source>
</evidence>
<dbReference type="STRING" id="886293.Sinac_4147"/>
<evidence type="ECO:0000256" key="7">
    <source>
        <dbReference type="ARBA" id="ARBA00022837"/>
    </source>
</evidence>
<protein>
    <submittedName>
        <fullName evidence="11">Cadherin domain-containing protein,putative collagen-binding protein</fullName>
    </submittedName>
</protein>
<dbReference type="GO" id="GO:0045296">
    <property type="term" value="F:cadherin binding"/>
    <property type="evidence" value="ECO:0007669"/>
    <property type="project" value="TreeGrafter"/>
</dbReference>
<dbReference type="eggNOG" id="COG5295">
    <property type="taxonomic scope" value="Bacteria"/>
</dbReference>
<gene>
    <name evidence="11" type="ordered locus">Sinac_4147</name>
</gene>
<organism evidence="11 12">
    <name type="scientific">Singulisphaera acidiphila (strain ATCC BAA-1392 / DSM 18658 / VKM B-2454 / MOB10)</name>
    <dbReference type="NCBI Taxonomy" id="886293"/>
    <lineage>
        <taxon>Bacteria</taxon>
        <taxon>Pseudomonadati</taxon>
        <taxon>Planctomycetota</taxon>
        <taxon>Planctomycetia</taxon>
        <taxon>Isosphaerales</taxon>
        <taxon>Isosphaeraceae</taxon>
        <taxon>Singulisphaera</taxon>
    </lineage>
</organism>
<name>L0DGG5_SINAD</name>
<dbReference type="GO" id="GO:0016339">
    <property type="term" value="P:calcium-dependent cell-cell adhesion via plasma membrane cell adhesion molecules"/>
    <property type="evidence" value="ECO:0007669"/>
    <property type="project" value="TreeGrafter"/>
</dbReference>
<keyword evidence="7" id="KW-0106">Calcium</keyword>
<dbReference type="CDD" id="cd11304">
    <property type="entry name" value="Cadherin_repeat"/>
    <property type="match status" value="3"/>
</dbReference>
<proteinExistence type="predicted"/>
<dbReference type="InterPro" id="IPR039808">
    <property type="entry name" value="Cadherin"/>
</dbReference>
<feature type="domain" description="Cadherin" evidence="10">
    <location>
        <begin position="1000"/>
        <end position="1101"/>
    </location>
</feature>
<dbReference type="GO" id="GO:0005912">
    <property type="term" value="C:adherens junction"/>
    <property type="evidence" value="ECO:0007669"/>
    <property type="project" value="TreeGrafter"/>
</dbReference>
<evidence type="ECO:0000256" key="1">
    <source>
        <dbReference type="ARBA" id="ARBA00004167"/>
    </source>
</evidence>